<evidence type="ECO:0000259" key="3">
    <source>
        <dbReference type="Pfam" id="PF25917"/>
    </source>
</evidence>
<feature type="signal peptide" evidence="2">
    <location>
        <begin position="1"/>
        <end position="20"/>
    </location>
</feature>
<evidence type="ECO:0000259" key="4">
    <source>
        <dbReference type="Pfam" id="PF25954"/>
    </source>
</evidence>
<dbReference type="InterPro" id="IPR058792">
    <property type="entry name" value="Beta-barrel_RND_2"/>
</dbReference>
<keyword evidence="2" id="KW-0732">Signal</keyword>
<dbReference type="InterPro" id="IPR058637">
    <property type="entry name" value="YknX-like_C"/>
</dbReference>
<feature type="domain" description="Multidrug resistance protein MdtA-like barrel-sandwich hybrid" evidence="3">
    <location>
        <begin position="67"/>
        <end position="182"/>
    </location>
</feature>
<dbReference type="GO" id="GO:0015562">
    <property type="term" value="F:efflux transmembrane transporter activity"/>
    <property type="evidence" value="ECO:0007669"/>
    <property type="project" value="TreeGrafter"/>
</dbReference>
<sequence length="355" mass="38095">MNIRKTGSLLVTLASFSIFVACKNKKNSDNDGNLAMAPIEVKTKSLGSNDSAKSISYSSTVGASKSIDLSFQVSGTVLRIPVEVGQYVQKGQLIAEVDETVYRSQYQAQVAQANLAKENYQRVLTVFNKGSIAEIKMLDAKASYEQATAAARATYQNIPHCKLYAPRSGYIGSKKIEAGATAGPGIPVVELLDINIVSIHVPIPESEINNYKKGDKAKAIVSALNNATFDGTVDKISVASSTGNPLYTVDVNVNNNSMQLKPGMSCNVYFDKKNYTSGTTTNQPIVVPDEAVQVDENGTYFVFVADGNHAKRKDVSIGKTYDNGIGINSGLESTEQLIVSGFHKITDGTSIKIIQ</sequence>
<evidence type="ECO:0000259" key="5">
    <source>
        <dbReference type="Pfam" id="PF25989"/>
    </source>
</evidence>
<evidence type="ECO:0000313" key="7">
    <source>
        <dbReference type="Proteomes" id="UP000249645"/>
    </source>
</evidence>
<dbReference type="PANTHER" id="PTHR30469">
    <property type="entry name" value="MULTIDRUG RESISTANCE PROTEIN MDTA"/>
    <property type="match status" value="1"/>
</dbReference>
<dbReference type="NCBIfam" id="TIGR01730">
    <property type="entry name" value="RND_mfp"/>
    <property type="match status" value="1"/>
</dbReference>
<gene>
    <name evidence="6" type="ORF">DI598_12890</name>
</gene>
<dbReference type="Pfam" id="PF25954">
    <property type="entry name" value="Beta-barrel_RND_2"/>
    <property type="match status" value="1"/>
</dbReference>
<protein>
    <submittedName>
        <fullName evidence="6">Efflux RND transporter periplasmic adaptor subunit</fullName>
    </submittedName>
</protein>
<dbReference type="EMBL" id="QFOI01000250">
    <property type="protein sequence ID" value="PZP45763.1"/>
    <property type="molecule type" value="Genomic_DNA"/>
</dbReference>
<organism evidence="6 7">
    <name type="scientific">Pseudopedobacter saltans</name>
    <dbReference type="NCBI Taxonomy" id="151895"/>
    <lineage>
        <taxon>Bacteria</taxon>
        <taxon>Pseudomonadati</taxon>
        <taxon>Bacteroidota</taxon>
        <taxon>Sphingobacteriia</taxon>
        <taxon>Sphingobacteriales</taxon>
        <taxon>Sphingobacteriaceae</taxon>
        <taxon>Pseudopedobacter</taxon>
    </lineage>
</organism>
<name>A0A2W5ETG5_9SPHI</name>
<evidence type="ECO:0000313" key="6">
    <source>
        <dbReference type="EMBL" id="PZP45763.1"/>
    </source>
</evidence>
<feature type="chain" id="PRO_5016136192" evidence="2">
    <location>
        <begin position="21"/>
        <end position="355"/>
    </location>
</feature>
<dbReference type="Gene3D" id="2.40.50.100">
    <property type="match status" value="1"/>
</dbReference>
<dbReference type="Proteomes" id="UP000249645">
    <property type="component" value="Unassembled WGS sequence"/>
</dbReference>
<comment type="caution">
    <text evidence="6">The sequence shown here is derived from an EMBL/GenBank/DDBJ whole genome shotgun (WGS) entry which is preliminary data.</text>
</comment>
<reference evidence="6 7" key="1">
    <citation type="submission" date="2017-11" db="EMBL/GenBank/DDBJ databases">
        <title>Infants hospitalized years apart are colonized by the same room-sourced microbial strains.</title>
        <authorList>
            <person name="Brooks B."/>
            <person name="Olm M.R."/>
            <person name="Firek B.A."/>
            <person name="Baker R."/>
            <person name="Thomas B.C."/>
            <person name="Morowitz M.J."/>
            <person name="Banfield J.F."/>
        </authorList>
    </citation>
    <scope>NUCLEOTIDE SEQUENCE [LARGE SCALE GENOMIC DNA]</scope>
    <source>
        <strain evidence="6">S2_009_000_R2_76</strain>
    </source>
</reference>
<comment type="similarity">
    <text evidence="1">Belongs to the membrane fusion protein (MFP) (TC 8.A.1) family.</text>
</comment>
<dbReference type="Gene3D" id="2.40.30.170">
    <property type="match status" value="1"/>
</dbReference>
<dbReference type="Gene3D" id="2.40.420.20">
    <property type="match status" value="1"/>
</dbReference>
<dbReference type="InterPro" id="IPR006143">
    <property type="entry name" value="RND_pump_MFP"/>
</dbReference>
<feature type="domain" description="YknX-like C-terminal permuted SH3-like" evidence="5">
    <location>
        <begin position="285"/>
        <end position="352"/>
    </location>
</feature>
<dbReference type="InterPro" id="IPR058625">
    <property type="entry name" value="MdtA-like_BSH"/>
</dbReference>
<dbReference type="PROSITE" id="PS51257">
    <property type="entry name" value="PROKAR_LIPOPROTEIN"/>
    <property type="match status" value="1"/>
</dbReference>
<dbReference type="GO" id="GO:1990281">
    <property type="term" value="C:efflux pump complex"/>
    <property type="evidence" value="ECO:0007669"/>
    <property type="project" value="TreeGrafter"/>
</dbReference>
<proteinExistence type="inferred from homology"/>
<feature type="domain" description="CusB-like beta-barrel" evidence="4">
    <location>
        <begin position="199"/>
        <end position="272"/>
    </location>
</feature>
<dbReference type="SUPFAM" id="SSF111369">
    <property type="entry name" value="HlyD-like secretion proteins"/>
    <property type="match status" value="1"/>
</dbReference>
<accession>A0A2W5ETG5</accession>
<evidence type="ECO:0000256" key="2">
    <source>
        <dbReference type="SAM" id="SignalP"/>
    </source>
</evidence>
<dbReference type="Pfam" id="PF25989">
    <property type="entry name" value="YknX_C"/>
    <property type="match status" value="1"/>
</dbReference>
<evidence type="ECO:0000256" key="1">
    <source>
        <dbReference type="ARBA" id="ARBA00009477"/>
    </source>
</evidence>
<dbReference type="Pfam" id="PF25917">
    <property type="entry name" value="BSH_RND"/>
    <property type="match status" value="1"/>
</dbReference>
<dbReference type="AlphaFoldDB" id="A0A2W5ETG5"/>